<evidence type="ECO:0000313" key="1">
    <source>
        <dbReference type="EMBL" id="CAG8753725.1"/>
    </source>
</evidence>
<reference evidence="1" key="1">
    <citation type="submission" date="2021-06" db="EMBL/GenBank/DDBJ databases">
        <authorList>
            <person name="Kallberg Y."/>
            <person name="Tangrot J."/>
            <person name="Rosling A."/>
        </authorList>
    </citation>
    <scope>NUCLEOTIDE SEQUENCE</scope>
    <source>
        <strain evidence="1">IL203A</strain>
    </source>
</reference>
<organism evidence="1 2">
    <name type="scientific">Dentiscutata heterogama</name>
    <dbReference type="NCBI Taxonomy" id="1316150"/>
    <lineage>
        <taxon>Eukaryota</taxon>
        <taxon>Fungi</taxon>
        <taxon>Fungi incertae sedis</taxon>
        <taxon>Mucoromycota</taxon>
        <taxon>Glomeromycotina</taxon>
        <taxon>Glomeromycetes</taxon>
        <taxon>Diversisporales</taxon>
        <taxon>Gigasporaceae</taxon>
        <taxon>Dentiscutata</taxon>
    </lineage>
</organism>
<protein>
    <submittedName>
        <fullName evidence="1">11534_t:CDS:1</fullName>
    </submittedName>
</protein>
<name>A0ACA9QPV0_9GLOM</name>
<gene>
    <name evidence="1" type="ORF">DHETER_LOCUS14804</name>
</gene>
<evidence type="ECO:0000313" key="2">
    <source>
        <dbReference type="Proteomes" id="UP000789702"/>
    </source>
</evidence>
<comment type="caution">
    <text evidence="1">The sequence shown here is derived from an EMBL/GenBank/DDBJ whole genome shotgun (WGS) entry which is preliminary data.</text>
</comment>
<dbReference type="Proteomes" id="UP000789702">
    <property type="component" value="Unassembled WGS sequence"/>
</dbReference>
<accession>A0ACA9QPV0</accession>
<proteinExistence type="predicted"/>
<sequence>NPTPTSDYKASTIVAIITVGSAMILILVLVGLWYIKWRCKKECELNESDIRNSEKKFDDEIVLSTDEKKYG</sequence>
<feature type="non-terminal residue" evidence="1">
    <location>
        <position position="71"/>
    </location>
</feature>
<dbReference type="EMBL" id="CAJVPU010047499">
    <property type="protein sequence ID" value="CAG8753725.1"/>
    <property type="molecule type" value="Genomic_DNA"/>
</dbReference>
<keyword evidence="2" id="KW-1185">Reference proteome</keyword>
<feature type="non-terminal residue" evidence="1">
    <location>
        <position position="1"/>
    </location>
</feature>